<dbReference type="PANTHER" id="PTHR30348:SF4">
    <property type="entry name" value="DUF72 DOMAIN-CONTAINING PROTEIN"/>
    <property type="match status" value="1"/>
</dbReference>
<dbReference type="EMBL" id="BAABBW010000005">
    <property type="protein sequence ID" value="GAA4178978.1"/>
    <property type="molecule type" value="Genomic_DNA"/>
</dbReference>
<feature type="compositionally biased region" description="Basic and acidic residues" evidence="1">
    <location>
        <begin position="21"/>
        <end position="31"/>
    </location>
</feature>
<dbReference type="Proteomes" id="UP001501079">
    <property type="component" value="Unassembled WGS sequence"/>
</dbReference>
<accession>A0ABP8A714</accession>
<protein>
    <submittedName>
        <fullName evidence="2">DUF72 domain-containing protein</fullName>
    </submittedName>
</protein>
<gene>
    <name evidence="2" type="ORF">GCM10022287_30490</name>
</gene>
<proteinExistence type="predicted"/>
<dbReference type="InterPro" id="IPR036520">
    <property type="entry name" value="UPF0759_sf"/>
</dbReference>
<sequence length="299" mass="33682">MFFNTVNSPEPGNRTNINLSKPERRAKIETPLRDSTTGGRLFIGTSGWRYASWRGDFYPKGLVQRRELEYLSRQVNSLELNGSFYSLQRPESYDNWREQTPPGFRFAVKGGRYITHMVGPDKLQAALERFFASGVTRLGDRLGPILWQFPARRRFDPDHLETFCAALPRSRDGKRLQHAIEPRHDSFADPRCAQIMNRHRIALAASDGAGEWPTLFMDAATDATAGLVYVRLHGPHELYHGGYSAKELAQWASVIRDLATRGGRATARDAYVYFDNDADGRAPYDALALAELMADTLAG</sequence>
<evidence type="ECO:0000256" key="1">
    <source>
        <dbReference type="SAM" id="MobiDB-lite"/>
    </source>
</evidence>
<comment type="caution">
    <text evidence="2">The sequence shown here is derived from an EMBL/GenBank/DDBJ whole genome shotgun (WGS) entry which is preliminary data.</text>
</comment>
<organism evidence="2 3">
    <name type="scientific">Gryllotalpicola koreensis</name>
    <dbReference type="NCBI Taxonomy" id="993086"/>
    <lineage>
        <taxon>Bacteria</taxon>
        <taxon>Bacillati</taxon>
        <taxon>Actinomycetota</taxon>
        <taxon>Actinomycetes</taxon>
        <taxon>Micrococcales</taxon>
        <taxon>Microbacteriaceae</taxon>
        <taxon>Gryllotalpicola</taxon>
    </lineage>
</organism>
<dbReference type="Pfam" id="PF01904">
    <property type="entry name" value="DUF72"/>
    <property type="match status" value="1"/>
</dbReference>
<keyword evidence="3" id="KW-1185">Reference proteome</keyword>
<evidence type="ECO:0000313" key="3">
    <source>
        <dbReference type="Proteomes" id="UP001501079"/>
    </source>
</evidence>
<reference evidence="3" key="1">
    <citation type="journal article" date="2019" name="Int. J. Syst. Evol. Microbiol.">
        <title>The Global Catalogue of Microorganisms (GCM) 10K type strain sequencing project: providing services to taxonomists for standard genome sequencing and annotation.</title>
        <authorList>
            <consortium name="The Broad Institute Genomics Platform"/>
            <consortium name="The Broad Institute Genome Sequencing Center for Infectious Disease"/>
            <person name="Wu L."/>
            <person name="Ma J."/>
        </authorList>
    </citation>
    <scope>NUCLEOTIDE SEQUENCE [LARGE SCALE GENOMIC DNA]</scope>
    <source>
        <strain evidence="3">JCM 17591</strain>
    </source>
</reference>
<dbReference type="Gene3D" id="3.20.20.410">
    <property type="entry name" value="Protein of unknown function UPF0759"/>
    <property type="match status" value="1"/>
</dbReference>
<feature type="region of interest" description="Disordered" evidence="1">
    <location>
        <begin position="1"/>
        <end position="31"/>
    </location>
</feature>
<evidence type="ECO:0000313" key="2">
    <source>
        <dbReference type="EMBL" id="GAA4178978.1"/>
    </source>
</evidence>
<name>A0ABP8A714_9MICO</name>
<dbReference type="InterPro" id="IPR002763">
    <property type="entry name" value="DUF72"/>
</dbReference>
<feature type="compositionally biased region" description="Polar residues" evidence="1">
    <location>
        <begin position="1"/>
        <end position="19"/>
    </location>
</feature>
<dbReference type="SUPFAM" id="SSF117396">
    <property type="entry name" value="TM1631-like"/>
    <property type="match status" value="1"/>
</dbReference>
<dbReference type="PANTHER" id="PTHR30348">
    <property type="entry name" value="UNCHARACTERIZED PROTEIN YECE"/>
    <property type="match status" value="1"/>
</dbReference>